<protein>
    <recommendedName>
        <fullName evidence="7">Cell division protein FtsB</fullName>
    </recommendedName>
</protein>
<dbReference type="GO" id="GO:0032153">
    <property type="term" value="C:cell division site"/>
    <property type="evidence" value="ECO:0007669"/>
    <property type="project" value="UniProtKB-UniRule"/>
</dbReference>
<dbReference type="EMBL" id="CP028901">
    <property type="protein sequence ID" value="AWB33752.1"/>
    <property type="molecule type" value="Genomic_DNA"/>
</dbReference>
<evidence type="ECO:0000256" key="6">
    <source>
        <dbReference type="ARBA" id="ARBA00023306"/>
    </source>
</evidence>
<comment type="subcellular location">
    <subcellularLocation>
        <location evidence="7">Cell inner membrane</location>
        <topology evidence="7">Single-pass type II membrane protein</topology>
    </subcellularLocation>
    <text evidence="7">Localizes to the division septum.</text>
</comment>
<evidence type="ECO:0000313" key="8">
    <source>
        <dbReference type="EMBL" id="AWB33752.1"/>
    </source>
</evidence>
<organism evidence="8 9">
    <name type="scientific">Orrella marina</name>
    <dbReference type="NCBI Taxonomy" id="2163011"/>
    <lineage>
        <taxon>Bacteria</taxon>
        <taxon>Pseudomonadati</taxon>
        <taxon>Pseudomonadota</taxon>
        <taxon>Betaproteobacteria</taxon>
        <taxon>Burkholderiales</taxon>
        <taxon>Alcaligenaceae</taxon>
        <taxon>Orrella</taxon>
    </lineage>
</organism>
<evidence type="ECO:0000256" key="5">
    <source>
        <dbReference type="ARBA" id="ARBA00023136"/>
    </source>
</evidence>
<evidence type="ECO:0000256" key="7">
    <source>
        <dbReference type="HAMAP-Rule" id="MF_00599"/>
    </source>
</evidence>
<dbReference type="RefSeq" id="WP_108621181.1">
    <property type="nucleotide sequence ID" value="NZ_CP028901.1"/>
</dbReference>
<accession>A0A2R4XIV6</accession>
<evidence type="ECO:0000256" key="2">
    <source>
        <dbReference type="ARBA" id="ARBA00022618"/>
    </source>
</evidence>
<name>A0A2R4XIV6_9BURK</name>
<keyword evidence="7" id="KW-0175">Coiled coil</keyword>
<dbReference type="PANTHER" id="PTHR37485">
    <property type="entry name" value="CELL DIVISION PROTEIN FTSB"/>
    <property type="match status" value="1"/>
</dbReference>
<comment type="subunit">
    <text evidence="7">Part of a complex composed of FtsB, FtsL and FtsQ.</text>
</comment>
<evidence type="ECO:0000313" key="9">
    <source>
        <dbReference type="Proteomes" id="UP000244571"/>
    </source>
</evidence>
<comment type="similarity">
    <text evidence="7">Belongs to the FtsB family.</text>
</comment>
<keyword evidence="7" id="KW-0997">Cell inner membrane</keyword>
<evidence type="ECO:0000256" key="3">
    <source>
        <dbReference type="ARBA" id="ARBA00022692"/>
    </source>
</evidence>
<dbReference type="GO" id="GO:0005886">
    <property type="term" value="C:plasma membrane"/>
    <property type="evidence" value="ECO:0007669"/>
    <property type="project" value="UniProtKB-SubCell"/>
</dbReference>
<dbReference type="GO" id="GO:0043093">
    <property type="term" value="P:FtsZ-dependent cytokinesis"/>
    <property type="evidence" value="ECO:0007669"/>
    <property type="project" value="UniProtKB-UniRule"/>
</dbReference>
<dbReference type="HAMAP" id="MF_00599">
    <property type="entry name" value="FtsB"/>
    <property type="match status" value="1"/>
</dbReference>
<dbReference type="InterPro" id="IPR023081">
    <property type="entry name" value="Cell_div_FtsB"/>
</dbReference>
<dbReference type="Proteomes" id="UP000244571">
    <property type="component" value="Chromosome"/>
</dbReference>
<evidence type="ECO:0000256" key="1">
    <source>
        <dbReference type="ARBA" id="ARBA00022475"/>
    </source>
</evidence>
<keyword evidence="5 7" id="KW-0472">Membrane</keyword>
<feature type="coiled-coil region" evidence="7">
    <location>
        <begin position="36"/>
        <end position="70"/>
    </location>
</feature>
<keyword evidence="4 7" id="KW-1133">Transmembrane helix</keyword>
<feature type="topological domain" description="Periplasmic" evidence="7">
    <location>
        <begin position="22"/>
        <end position="100"/>
    </location>
</feature>
<reference evidence="8 9" key="1">
    <citation type="submission" date="2018-04" db="EMBL/GenBank/DDBJ databases">
        <title>Bordetella sp. HZ20 isolated from seawater.</title>
        <authorList>
            <person name="Sun C."/>
        </authorList>
    </citation>
    <scope>NUCLEOTIDE SEQUENCE [LARGE SCALE GENOMIC DNA]</scope>
    <source>
        <strain evidence="8 9">HZ20</strain>
    </source>
</reference>
<dbReference type="PANTHER" id="PTHR37485:SF1">
    <property type="entry name" value="CELL DIVISION PROTEIN FTSB"/>
    <property type="match status" value="1"/>
</dbReference>
<dbReference type="KEGG" id="boz:DBV39_08585"/>
<gene>
    <name evidence="7" type="primary">ftsB</name>
    <name evidence="8" type="ORF">DBV39_08585</name>
</gene>
<dbReference type="OrthoDB" id="7061211at2"/>
<dbReference type="AlphaFoldDB" id="A0A2R4XIV6"/>
<keyword evidence="1 7" id="KW-1003">Cell membrane</keyword>
<keyword evidence="6 7" id="KW-0131">Cell cycle</keyword>
<keyword evidence="3 7" id="KW-0812">Transmembrane</keyword>
<proteinExistence type="inferred from homology"/>
<feature type="topological domain" description="Cytoplasmic" evidence="7">
    <location>
        <begin position="1"/>
        <end position="3"/>
    </location>
</feature>
<dbReference type="NCBIfam" id="NF002058">
    <property type="entry name" value="PRK00888.1"/>
    <property type="match status" value="1"/>
</dbReference>
<dbReference type="Pfam" id="PF04977">
    <property type="entry name" value="DivIC"/>
    <property type="match status" value="1"/>
</dbReference>
<keyword evidence="2 7" id="KW-0132">Cell division</keyword>
<evidence type="ECO:0000256" key="4">
    <source>
        <dbReference type="ARBA" id="ARBA00022989"/>
    </source>
</evidence>
<keyword evidence="9" id="KW-1185">Reference proteome</keyword>
<dbReference type="InterPro" id="IPR007060">
    <property type="entry name" value="FtsL/DivIC"/>
</dbReference>
<comment type="function">
    <text evidence="7">Essential cell division protein. May link together the upstream cell division proteins, which are predominantly cytoplasmic, with the downstream cell division proteins, which are predominantly periplasmic.</text>
</comment>
<dbReference type="GO" id="GO:0030428">
    <property type="term" value="C:cell septum"/>
    <property type="evidence" value="ECO:0007669"/>
    <property type="project" value="TreeGrafter"/>
</dbReference>
<sequence length="100" mass="11430">MRLLFTGLLVLFLLIQYPLWMGRGGWFEVMDMRDEIAQQRLTNDGLRARNEAMQAEVEDLRTGTEAAEERARADLGLMHRSEVFVQILPNDNGAQTPARP</sequence>